<keyword evidence="3" id="KW-1185">Reference proteome</keyword>
<dbReference type="GeneID" id="30202068"/>
<gene>
    <name evidence="2" type="ORF">WICANDRAFT_79023</name>
</gene>
<reference evidence="2 3" key="1">
    <citation type="journal article" date="2016" name="Proc. Natl. Acad. Sci. U.S.A.">
        <title>Comparative genomics of biotechnologically important yeasts.</title>
        <authorList>
            <person name="Riley R."/>
            <person name="Haridas S."/>
            <person name="Wolfe K.H."/>
            <person name="Lopes M.R."/>
            <person name="Hittinger C.T."/>
            <person name="Goeker M."/>
            <person name="Salamov A.A."/>
            <person name="Wisecaver J.H."/>
            <person name="Long T.M."/>
            <person name="Calvey C.H."/>
            <person name="Aerts A.L."/>
            <person name="Barry K.W."/>
            <person name="Choi C."/>
            <person name="Clum A."/>
            <person name="Coughlan A.Y."/>
            <person name="Deshpande S."/>
            <person name="Douglass A.P."/>
            <person name="Hanson S.J."/>
            <person name="Klenk H.-P."/>
            <person name="LaButti K.M."/>
            <person name="Lapidus A."/>
            <person name="Lindquist E.A."/>
            <person name="Lipzen A.M."/>
            <person name="Meier-Kolthoff J.P."/>
            <person name="Ohm R.A."/>
            <person name="Otillar R.P."/>
            <person name="Pangilinan J.L."/>
            <person name="Peng Y."/>
            <person name="Rokas A."/>
            <person name="Rosa C.A."/>
            <person name="Scheuner C."/>
            <person name="Sibirny A.A."/>
            <person name="Slot J.C."/>
            <person name="Stielow J.B."/>
            <person name="Sun H."/>
            <person name="Kurtzman C.P."/>
            <person name="Blackwell M."/>
            <person name="Grigoriev I.V."/>
            <person name="Jeffries T.W."/>
        </authorList>
    </citation>
    <scope>NUCLEOTIDE SEQUENCE [LARGE SCALE GENOMIC DNA]</scope>
    <source>
        <strain evidence="3">ATCC 58044 / CBS 1984 / NCYC 433 / NRRL Y-366-8</strain>
    </source>
</reference>
<dbReference type="EMBL" id="KV454210">
    <property type="protein sequence ID" value="ODQ60425.1"/>
    <property type="molecule type" value="Genomic_DNA"/>
</dbReference>
<dbReference type="Proteomes" id="UP000094112">
    <property type="component" value="Unassembled WGS sequence"/>
</dbReference>
<dbReference type="AlphaFoldDB" id="A0A1E3P4T5"/>
<feature type="region of interest" description="Disordered" evidence="1">
    <location>
        <begin position="187"/>
        <end position="209"/>
    </location>
</feature>
<evidence type="ECO:0000256" key="1">
    <source>
        <dbReference type="SAM" id="MobiDB-lite"/>
    </source>
</evidence>
<name>A0A1E3P4T5_WICAA</name>
<proteinExistence type="predicted"/>
<organism evidence="2 3">
    <name type="scientific">Wickerhamomyces anomalus (strain ATCC 58044 / CBS 1984 / NCYC 433 / NRRL Y-366-8)</name>
    <name type="common">Yeast</name>
    <name type="synonym">Hansenula anomala</name>
    <dbReference type="NCBI Taxonomy" id="683960"/>
    <lineage>
        <taxon>Eukaryota</taxon>
        <taxon>Fungi</taxon>
        <taxon>Dikarya</taxon>
        <taxon>Ascomycota</taxon>
        <taxon>Saccharomycotina</taxon>
        <taxon>Saccharomycetes</taxon>
        <taxon>Phaffomycetales</taxon>
        <taxon>Wickerhamomycetaceae</taxon>
        <taxon>Wickerhamomyces</taxon>
    </lineage>
</organism>
<evidence type="ECO:0000313" key="3">
    <source>
        <dbReference type="Proteomes" id="UP000094112"/>
    </source>
</evidence>
<protein>
    <submittedName>
        <fullName evidence="2">Uncharacterized protein</fullName>
    </submittedName>
</protein>
<evidence type="ECO:0000313" key="2">
    <source>
        <dbReference type="EMBL" id="ODQ60425.1"/>
    </source>
</evidence>
<feature type="compositionally biased region" description="Basic and acidic residues" evidence="1">
    <location>
        <begin position="190"/>
        <end position="209"/>
    </location>
</feature>
<sequence>MERVITSRLEVVSQMATLFHRVIGHNPLETRISDVSIVTIFPDNLKIIVISTGNESYSIIIKTSATCYSFDIKYNQFFKSVVLPIEPYELDTMYVTYKGDVHKNFIGEMFNRLGEVPNIFINHEFDAEGAKFMSEVFVPRHHDFSHHGVAPNFSAKETDYILFRRVRPRIAGELMFPNDMKNSFTTSTTEIKRKREEKKEVKKKQQEERLLREKEAREKINIDDYPLYFPPPLPGF</sequence>
<dbReference type="RefSeq" id="XP_019039632.1">
    <property type="nucleotide sequence ID" value="XM_019184822.1"/>
</dbReference>
<accession>A0A1E3P4T5</accession>